<dbReference type="PROSITE" id="PS01124">
    <property type="entry name" value="HTH_ARAC_FAMILY_2"/>
    <property type="match status" value="1"/>
</dbReference>
<evidence type="ECO:0000256" key="3">
    <source>
        <dbReference type="ARBA" id="ARBA00023163"/>
    </source>
</evidence>
<dbReference type="InterPro" id="IPR001387">
    <property type="entry name" value="Cro/C1-type_HTH"/>
</dbReference>
<dbReference type="InterPro" id="IPR020449">
    <property type="entry name" value="Tscrpt_reg_AraC-type_HTH"/>
</dbReference>
<dbReference type="GO" id="GO:0043565">
    <property type="term" value="F:sequence-specific DNA binding"/>
    <property type="evidence" value="ECO:0007669"/>
    <property type="project" value="InterPro"/>
</dbReference>
<proteinExistence type="predicted"/>
<sequence>MKKKDISLEKSCQLIQNALGINCSVEDVWDSCVPDNPFCRECLRLQKKYGLDKNCAALHTNSAFQSEKWGGKYEYLCPLGLCFIASGVPLELELRYAIIAGPFFMMDLEEFRAEDLQNMFHNKDTRTLMKLAAEVPYIPCNRVSYLADVINIVTKHTASSIRSTNQIKNEAEEPTQRVHELIYEHKDLKETLESQMELERKLLNHIKLKNREEAQEILNEILGGIYFHSFGDLKIIKARVTELVVGLLRAAVSAGVGIENIFALSGDYISEIQKFENIRDLNEWLTKVLNSIMFSVFPNSHVRLAAIVEKVKGYIGENYMKKISLNELANLAGFSVSYLSKIFKEETQKSISAYINHVRIENAKKLLRTTDISLVELAYVVGFEEQSYFTKVFKKLEGVSPGKYRDSNARPGSGQKEKTAP</sequence>
<dbReference type="Gene3D" id="1.10.10.60">
    <property type="entry name" value="Homeodomain-like"/>
    <property type="match status" value="2"/>
</dbReference>
<protein>
    <submittedName>
        <fullName evidence="7">Helix-turn-helix domain-containing protein</fullName>
    </submittedName>
</protein>
<dbReference type="RefSeq" id="WP_079545370.1">
    <property type="nucleotide sequence ID" value="NZ_CP117826.1"/>
</dbReference>
<dbReference type="SMART" id="SM00342">
    <property type="entry name" value="HTH_ARAC"/>
    <property type="match status" value="1"/>
</dbReference>
<evidence type="ECO:0000313" key="7">
    <source>
        <dbReference type="EMBL" id="XCC62308.1"/>
    </source>
</evidence>
<dbReference type="InterPro" id="IPR018771">
    <property type="entry name" value="PocR_dom"/>
</dbReference>
<dbReference type="InterPro" id="IPR018060">
    <property type="entry name" value="HTH_AraC"/>
</dbReference>
<keyword evidence="3" id="KW-0804">Transcription</keyword>
<dbReference type="Pfam" id="PF10114">
    <property type="entry name" value="PocR"/>
    <property type="match status" value="1"/>
</dbReference>
<evidence type="ECO:0000256" key="4">
    <source>
        <dbReference type="SAM" id="MobiDB-lite"/>
    </source>
</evidence>
<keyword evidence="1" id="KW-0805">Transcription regulation</keyword>
<keyword evidence="2" id="KW-0238">DNA-binding</keyword>
<dbReference type="PRINTS" id="PR00032">
    <property type="entry name" value="HTHARAC"/>
</dbReference>
<dbReference type="InterPro" id="IPR009057">
    <property type="entry name" value="Homeodomain-like_sf"/>
</dbReference>
<dbReference type="PROSITE" id="PS50943">
    <property type="entry name" value="HTH_CROC1"/>
    <property type="match status" value="1"/>
</dbReference>
<dbReference type="Pfam" id="PF12833">
    <property type="entry name" value="HTH_18"/>
    <property type="match status" value="1"/>
</dbReference>
<dbReference type="CDD" id="cd00093">
    <property type="entry name" value="HTH_XRE"/>
    <property type="match status" value="1"/>
</dbReference>
<evidence type="ECO:0000259" key="5">
    <source>
        <dbReference type="PROSITE" id="PS01124"/>
    </source>
</evidence>
<dbReference type="AlphaFoldDB" id="A0AAU8A8F1"/>
<gene>
    <name evidence="7" type="ORF">PUP29_12380</name>
</gene>
<dbReference type="PANTHER" id="PTHR43280:SF34">
    <property type="entry name" value="ARAC-FAMILY TRANSCRIPTIONAL REGULATOR"/>
    <property type="match status" value="1"/>
</dbReference>
<name>A0AAU8A8F1_9FIRM</name>
<dbReference type="PROSITE" id="PS00041">
    <property type="entry name" value="HTH_ARAC_FAMILY_1"/>
    <property type="match status" value="1"/>
</dbReference>
<feature type="domain" description="HTH araC/xylS-type" evidence="5">
    <location>
        <begin position="309"/>
        <end position="407"/>
    </location>
</feature>
<feature type="domain" description="HTH cro/C1-type" evidence="6">
    <location>
        <begin position="321"/>
        <end position="377"/>
    </location>
</feature>
<dbReference type="GO" id="GO:0003700">
    <property type="term" value="F:DNA-binding transcription factor activity"/>
    <property type="evidence" value="ECO:0007669"/>
    <property type="project" value="InterPro"/>
</dbReference>
<dbReference type="PANTHER" id="PTHR43280">
    <property type="entry name" value="ARAC-FAMILY TRANSCRIPTIONAL REGULATOR"/>
    <property type="match status" value="1"/>
</dbReference>
<dbReference type="InterPro" id="IPR018062">
    <property type="entry name" value="HTH_AraC-typ_CS"/>
</dbReference>
<feature type="region of interest" description="Disordered" evidence="4">
    <location>
        <begin position="400"/>
        <end position="421"/>
    </location>
</feature>
<organism evidence="7">
    <name type="scientific">Christensenella massiliensis</name>
    <dbReference type="NCBI Taxonomy" id="1805714"/>
    <lineage>
        <taxon>Bacteria</taxon>
        <taxon>Bacillati</taxon>
        <taxon>Bacillota</taxon>
        <taxon>Clostridia</taxon>
        <taxon>Christensenellales</taxon>
        <taxon>Christensenellaceae</taxon>
        <taxon>Christensenella</taxon>
    </lineage>
</organism>
<evidence type="ECO:0000256" key="2">
    <source>
        <dbReference type="ARBA" id="ARBA00023125"/>
    </source>
</evidence>
<accession>A0AAU8A8F1</accession>
<dbReference type="EMBL" id="CP117826">
    <property type="protein sequence ID" value="XCC62308.1"/>
    <property type="molecule type" value="Genomic_DNA"/>
</dbReference>
<evidence type="ECO:0000256" key="1">
    <source>
        <dbReference type="ARBA" id="ARBA00023015"/>
    </source>
</evidence>
<dbReference type="SUPFAM" id="SSF46689">
    <property type="entry name" value="Homeodomain-like"/>
    <property type="match status" value="2"/>
</dbReference>
<evidence type="ECO:0000259" key="6">
    <source>
        <dbReference type="PROSITE" id="PS50943"/>
    </source>
</evidence>
<reference evidence="7" key="1">
    <citation type="submission" date="2023-02" db="EMBL/GenBank/DDBJ databases">
        <title>Gut commensal Christensenella minuta modulates host metabolism via a new class of secondary bile acids.</title>
        <authorList>
            <person name="Liu C."/>
        </authorList>
    </citation>
    <scope>NUCLEOTIDE SEQUENCE</scope>
    <source>
        <strain evidence="7">CA70</strain>
    </source>
</reference>